<evidence type="ECO:0000313" key="3">
    <source>
        <dbReference type="Proteomes" id="UP000025227"/>
    </source>
</evidence>
<keyword evidence="2" id="KW-1133">Transmembrane helix</keyword>
<evidence type="ECO:0000256" key="1">
    <source>
        <dbReference type="SAM" id="MobiDB-lite"/>
    </source>
</evidence>
<feature type="compositionally biased region" description="Polar residues" evidence="1">
    <location>
        <begin position="257"/>
        <end position="266"/>
    </location>
</feature>
<feature type="transmembrane region" description="Helical" evidence="2">
    <location>
        <begin position="54"/>
        <end position="73"/>
    </location>
</feature>
<protein>
    <submittedName>
        <fullName evidence="4">Receptor expression-enhancing protein</fullName>
    </submittedName>
</protein>
<evidence type="ECO:0000313" key="4">
    <source>
        <dbReference type="WBParaSite" id="HCON_00130830-00002"/>
    </source>
</evidence>
<feature type="compositionally biased region" description="Basic residues" evidence="1">
    <location>
        <begin position="273"/>
        <end position="282"/>
    </location>
</feature>
<evidence type="ECO:0000256" key="2">
    <source>
        <dbReference type="SAM" id="Phobius"/>
    </source>
</evidence>
<dbReference type="OrthoDB" id="5871872at2759"/>
<keyword evidence="3" id="KW-1185">Reference proteome</keyword>
<feature type="transmembrane region" description="Helical" evidence="2">
    <location>
        <begin position="106"/>
        <end position="124"/>
    </location>
</feature>
<sequence>MDELNELIYDRVHNKKWFTARGLDLLSQSTGQNVELIAKVICGFLFILLIGNNNWIVCNTILVVVPLLLTYVYPDEKPPVSNMRVYWMSAFLMTAFDRMLETFPLYYVIKLAILLFLLVEPSCLNERLKKLFKISEKISTRSEGSVQEETPKLAESPSQQSRGSAISPSTAVVGKSRSESQQKSPTLGAPTPYDTKPLSQPEISTVGSESIAKASIAQGPPVGVGEKREVESVYFNIPKPVTKDAVLSMRAPPKLSPESSVHQKPSQVPPGRKTPRKSSKRR</sequence>
<organism evidence="3 4">
    <name type="scientific">Haemonchus contortus</name>
    <name type="common">Barber pole worm</name>
    <dbReference type="NCBI Taxonomy" id="6289"/>
    <lineage>
        <taxon>Eukaryota</taxon>
        <taxon>Metazoa</taxon>
        <taxon>Ecdysozoa</taxon>
        <taxon>Nematoda</taxon>
        <taxon>Chromadorea</taxon>
        <taxon>Rhabditida</taxon>
        <taxon>Rhabditina</taxon>
        <taxon>Rhabditomorpha</taxon>
        <taxon>Strongyloidea</taxon>
        <taxon>Trichostrongylidae</taxon>
        <taxon>Haemonchus</taxon>
    </lineage>
</organism>
<feature type="compositionally biased region" description="Polar residues" evidence="1">
    <location>
        <begin position="197"/>
        <end position="207"/>
    </location>
</feature>
<feature type="compositionally biased region" description="Polar residues" evidence="1">
    <location>
        <begin position="156"/>
        <end position="170"/>
    </location>
</feature>
<keyword evidence="2" id="KW-0472">Membrane</keyword>
<feature type="region of interest" description="Disordered" evidence="1">
    <location>
        <begin position="143"/>
        <end position="207"/>
    </location>
</feature>
<dbReference type="AlphaFoldDB" id="A0A7I4YQQ3"/>
<dbReference type="Proteomes" id="UP000025227">
    <property type="component" value="Unplaced"/>
</dbReference>
<keyword evidence="2" id="KW-0812">Transmembrane</keyword>
<feature type="region of interest" description="Disordered" evidence="1">
    <location>
        <begin position="237"/>
        <end position="282"/>
    </location>
</feature>
<name>A0A7I4YQQ3_HAECO</name>
<reference evidence="4" key="1">
    <citation type="submission" date="2020-12" db="UniProtKB">
        <authorList>
            <consortium name="WormBaseParasite"/>
        </authorList>
    </citation>
    <scope>IDENTIFICATION</scope>
    <source>
        <strain evidence="4">MHco3</strain>
    </source>
</reference>
<accession>A0A7I4YQQ3</accession>
<dbReference type="WBParaSite" id="HCON_00130830-00002">
    <property type="protein sequence ID" value="HCON_00130830-00002"/>
    <property type="gene ID" value="HCON_00130830"/>
</dbReference>
<proteinExistence type="predicted"/>